<proteinExistence type="predicted"/>
<accession>A0A176VPN0</accession>
<organism evidence="1 2">
    <name type="scientific">Marchantia polymorpha subsp. ruderalis</name>
    <dbReference type="NCBI Taxonomy" id="1480154"/>
    <lineage>
        <taxon>Eukaryota</taxon>
        <taxon>Viridiplantae</taxon>
        <taxon>Streptophyta</taxon>
        <taxon>Embryophyta</taxon>
        <taxon>Marchantiophyta</taxon>
        <taxon>Marchantiopsida</taxon>
        <taxon>Marchantiidae</taxon>
        <taxon>Marchantiales</taxon>
        <taxon>Marchantiaceae</taxon>
        <taxon>Marchantia</taxon>
    </lineage>
</organism>
<reference evidence="1" key="1">
    <citation type="submission" date="2016-03" db="EMBL/GenBank/DDBJ databases">
        <title>Mechanisms controlling the formation of the plant cell surface in tip-growing cells are functionally conserved among land plants.</title>
        <authorList>
            <person name="Honkanen S."/>
            <person name="Jones V.A."/>
            <person name="Morieri G."/>
            <person name="Champion C."/>
            <person name="Hetherington A.J."/>
            <person name="Kelly S."/>
            <person name="Saint-Marcoux D."/>
            <person name="Proust H."/>
            <person name="Prescott H."/>
            <person name="Dolan L."/>
        </authorList>
    </citation>
    <scope>NUCLEOTIDE SEQUENCE [LARGE SCALE GENOMIC DNA]</scope>
    <source>
        <tissue evidence="1">Whole gametophyte</tissue>
    </source>
</reference>
<evidence type="ECO:0000313" key="1">
    <source>
        <dbReference type="EMBL" id="OAE22251.1"/>
    </source>
</evidence>
<name>A0A176VPN0_MARPO</name>
<dbReference type="EMBL" id="LVLJ01003247">
    <property type="protein sequence ID" value="OAE22251.1"/>
    <property type="molecule type" value="Genomic_DNA"/>
</dbReference>
<evidence type="ECO:0000313" key="2">
    <source>
        <dbReference type="Proteomes" id="UP000077202"/>
    </source>
</evidence>
<keyword evidence="2" id="KW-1185">Reference proteome</keyword>
<dbReference type="Proteomes" id="UP000077202">
    <property type="component" value="Unassembled WGS sequence"/>
</dbReference>
<dbReference type="AlphaFoldDB" id="A0A176VPN0"/>
<gene>
    <name evidence="1" type="ORF">AXG93_412s1410</name>
</gene>
<comment type="caution">
    <text evidence="1">The sequence shown here is derived from an EMBL/GenBank/DDBJ whole genome shotgun (WGS) entry which is preliminary data.</text>
</comment>
<sequence length="138" mass="15506">MLGVGVYQIIIADSMHIFPPDEEVYDLCGSPYDNIAFNVINIDIKIQIQIEDYGGSFALPVYSSECPSVDYFQFNLMMQNLLIADLSNGVNHVLLYDKQGQGKGIDALCRLRLRHHLEIAKKPCPPKILFMILDNCVG</sequence>
<protein>
    <submittedName>
        <fullName evidence="1">Uncharacterized protein</fullName>
    </submittedName>
</protein>